<evidence type="ECO:0000256" key="1">
    <source>
        <dbReference type="ARBA" id="ARBA00004496"/>
    </source>
</evidence>
<keyword evidence="5 9" id="KW-0963">Cytoplasm</keyword>
<dbReference type="GO" id="GO:0016272">
    <property type="term" value="C:prefoldin complex"/>
    <property type="evidence" value="ECO:0007669"/>
    <property type="project" value="UniProtKB-UniRule"/>
</dbReference>
<feature type="coiled-coil region" evidence="10">
    <location>
        <begin position="9"/>
        <end position="36"/>
    </location>
</feature>
<comment type="similarity">
    <text evidence="2 9">Belongs to the prefoldin subunit beta family.</text>
</comment>
<dbReference type="AlphaFoldDB" id="A0A1B1T9G1"/>
<dbReference type="SUPFAM" id="SSF46579">
    <property type="entry name" value="Prefoldin"/>
    <property type="match status" value="1"/>
</dbReference>
<dbReference type="Pfam" id="PF01920">
    <property type="entry name" value="Prefoldin_2"/>
    <property type="match status" value="1"/>
</dbReference>
<evidence type="ECO:0000256" key="5">
    <source>
        <dbReference type="ARBA" id="ARBA00022490"/>
    </source>
</evidence>
<evidence type="ECO:0000256" key="6">
    <source>
        <dbReference type="ARBA" id="ARBA00023186"/>
    </source>
</evidence>
<reference evidence="11" key="1">
    <citation type="submission" date="2014-11" db="EMBL/GenBank/DDBJ databases">
        <authorList>
            <person name="Zhu J."/>
            <person name="Qi W."/>
            <person name="Song R."/>
        </authorList>
    </citation>
    <scope>NUCLEOTIDE SEQUENCE</scope>
</reference>
<dbReference type="GO" id="GO:0051082">
    <property type="term" value="F:unfolded protein binding"/>
    <property type="evidence" value="ECO:0007669"/>
    <property type="project" value="UniProtKB-UniRule"/>
</dbReference>
<dbReference type="InterPro" id="IPR012713">
    <property type="entry name" value="PfdB"/>
</dbReference>
<name>A0A1B1T9G1_9ARCH</name>
<organism evidence="11">
    <name type="scientific">uncultured Poseidoniia archaeon</name>
    <dbReference type="NCBI Taxonomy" id="1697135"/>
    <lineage>
        <taxon>Archaea</taxon>
        <taxon>Methanobacteriati</taxon>
        <taxon>Thermoplasmatota</taxon>
        <taxon>Candidatus Poseidoniia</taxon>
        <taxon>environmental samples</taxon>
    </lineage>
</organism>
<protein>
    <recommendedName>
        <fullName evidence="4 9">Prefoldin subunit beta</fullName>
    </recommendedName>
    <alternativeName>
        <fullName evidence="8 9">GimC subunit beta</fullName>
    </alternativeName>
</protein>
<keyword evidence="6 9" id="KW-0143">Chaperone</keyword>
<gene>
    <name evidence="9" type="primary">pfdB</name>
</gene>
<evidence type="ECO:0000256" key="4">
    <source>
        <dbReference type="ARBA" id="ARBA00016304"/>
    </source>
</evidence>
<evidence type="ECO:0000256" key="9">
    <source>
        <dbReference type="HAMAP-Rule" id="MF_00307"/>
    </source>
</evidence>
<comment type="subcellular location">
    <subcellularLocation>
        <location evidence="1 9">Cytoplasm</location>
    </subcellularLocation>
</comment>
<dbReference type="NCBIfam" id="TIGR02338">
    <property type="entry name" value="gimC_beta"/>
    <property type="match status" value="1"/>
</dbReference>
<comment type="function">
    <text evidence="7 9">Molecular chaperone capable of stabilizing a range of proteins. Seems to fulfill an ATP-independent, HSP70-like function in archaeal de novo protein folding.</text>
</comment>
<evidence type="ECO:0000256" key="10">
    <source>
        <dbReference type="SAM" id="Coils"/>
    </source>
</evidence>
<evidence type="ECO:0000256" key="3">
    <source>
        <dbReference type="ARBA" id="ARBA00011716"/>
    </source>
</evidence>
<dbReference type="EMBL" id="KP211804">
    <property type="protein sequence ID" value="ANV78922.1"/>
    <property type="molecule type" value="Genomic_DNA"/>
</dbReference>
<comment type="subunit">
    <text evidence="3 9">Heterohexamer of two alpha and four beta subunits.</text>
</comment>
<dbReference type="GO" id="GO:0006457">
    <property type="term" value="P:protein folding"/>
    <property type="evidence" value="ECO:0007669"/>
    <property type="project" value="UniProtKB-UniRule"/>
</dbReference>
<dbReference type="InterPro" id="IPR009053">
    <property type="entry name" value="Prefoldin"/>
</dbReference>
<evidence type="ECO:0000256" key="2">
    <source>
        <dbReference type="ARBA" id="ARBA00008045"/>
    </source>
</evidence>
<evidence type="ECO:0000256" key="7">
    <source>
        <dbReference type="ARBA" id="ARBA00025077"/>
    </source>
</evidence>
<dbReference type="Gene3D" id="1.10.287.370">
    <property type="match status" value="1"/>
</dbReference>
<dbReference type="InterPro" id="IPR002777">
    <property type="entry name" value="PFD_beta-like"/>
</dbReference>
<evidence type="ECO:0000313" key="11">
    <source>
        <dbReference type="EMBL" id="ANV78922.1"/>
    </source>
</evidence>
<keyword evidence="10" id="KW-0175">Coiled coil</keyword>
<reference evidence="11" key="2">
    <citation type="journal article" date="2015" name="ISME J.">
        <title>A new class of marine Euryarchaeota group II from the Mediterranean deep chlorophyll maximum.</title>
        <authorList>
            <person name="Martin-Cuadrado A.B."/>
            <person name="Garcia-Heredia I."/>
            <person name="Molto A.G."/>
            <person name="Lopez-Ubeda R."/>
            <person name="Kimes N."/>
            <person name="Lopez-Garcia P."/>
            <person name="Moreira D."/>
            <person name="Rodriguez-Valera F."/>
        </authorList>
    </citation>
    <scope>NUCLEOTIDE SEQUENCE</scope>
</reference>
<feature type="coiled-coil region" evidence="10">
    <location>
        <begin position="67"/>
        <end position="108"/>
    </location>
</feature>
<dbReference type="HAMAP" id="MF_00307">
    <property type="entry name" value="PfdB"/>
    <property type="match status" value="1"/>
</dbReference>
<evidence type="ECO:0000256" key="8">
    <source>
        <dbReference type="ARBA" id="ARBA00033461"/>
    </source>
</evidence>
<accession>A0A1B1T9G1</accession>
<proteinExistence type="inferred from homology"/>
<dbReference type="GO" id="GO:0005737">
    <property type="term" value="C:cytoplasm"/>
    <property type="evidence" value="ECO:0007669"/>
    <property type="project" value="UniProtKB-SubCell"/>
</dbReference>
<sequence length="125" mass="14496">MSDVTPENIQEQVNLFRQMQQQIQNLSQQVSQMDMTIGETQRTLEEIETVDDKATLYRAIGSVMKKIDDNSDLVKDLKEEKERMEIRNNSLKNQIEKMNVDLAEMQAKLEPVLQDIQGKNDKPSK</sequence>